<dbReference type="RefSeq" id="WP_097328191.1">
    <property type="nucleotide sequence ID" value="NZ_OBDY01000035.1"/>
</dbReference>
<name>A0A285KDC7_9ACTN</name>
<dbReference type="InterPro" id="IPR036890">
    <property type="entry name" value="HATPase_C_sf"/>
</dbReference>
<protein>
    <submittedName>
        <fullName evidence="4">Anti-sigma regulatory factor (Ser/Thr protein kinase)</fullName>
    </submittedName>
</protein>
<feature type="domain" description="Histidine kinase/HSP90-like ATPase" evidence="2">
    <location>
        <begin position="205"/>
        <end position="313"/>
    </location>
</feature>
<sequence>MTRTGAAAGYHGYYHEAVCYESDDDLLAVAVPFLLGGAAAGEPTIVALGERAASVVRAALPGDAPITFMSGGAMYARPAGAIRAYRKLLAGHVAAGAPQIRIIGELTADLFGPVWDSWARYESAINHAYDEFPLWSMCAYDMRTAPAQVYEDVLRTHPRTARPDGTHVPNETYVDPVTFLSDRRLPVPDPLQRAAPRADIAEPTLGDARQAVRDADGGRLAPDDVDDLIVAVSEAVANAYRHGRAPVRLRLWSSADRIVVTVTDGGPGPKDPFAGLLPTGDGLAGGLGLWIAHQSCDHVAMYRDAGGFTIRLTTGN</sequence>
<dbReference type="CDD" id="cd16936">
    <property type="entry name" value="HATPase_RsbW-like"/>
    <property type="match status" value="1"/>
</dbReference>
<keyword evidence="1" id="KW-0723">Serine/threonine-protein kinase</keyword>
<evidence type="ECO:0000256" key="1">
    <source>
        <dbReference type="ARBA" id="ARBA00022527"/>
    </source>
</evidence>
<feature type="domain" description="MEDS" evidence="3">
    <location>
        <begin position="15"/>
        <end position="158"/>
    </location>
</feature>
<keyword evidence="5" id="KW-1185">Reference proteome</keyword>
<evidence type="ECO:0000313" key="4">
    <source>
        <dbReference type="EMBL" id="SNY69321.1"/>
    </source>
</evidence>
<dbReference type="GO" id="GO:0004674">
    <property type="term" value="F:protein serine/threonine kinase activity"/>
    <property type="evidence" value="ECO:0007669"/>
    <property type="project" value="UniProtKB-KW"/>
</dbReference>
<accession>A0A285KDC7</accession>
<evidence type="ECO:0000259" key="3">
    <source>
        <dbReference type="Pfam" id="PF14417"/>
    </source>
</evidence>
<dbReference type="EMBL" id="OBDY01000035">
    <property type="protein sequence ID" value="SNY69321.1"/>
    <property type="molecule type" value="Genomic_DNA"/>
</dbReference>
<dbReference type="InterPro" id="IPR025847">
    <property type="entry name" value="MEDS_domain"/>
</dbReference>
<dbReference type="InterPro" id="IPR047718">
    <property type="entry name" value="RsbA-like_anti_sig"/>
</dbReference>
<dbReference type="AlphaFoldDB" id="A0A285KDC7"/>
<proteinExistence type="predicted"/>
<dbReference type="SUPFAM" id="SSF55874">
    <property type="entry name" value="ATPase domain of HSP90 chaperone/DNA topoisomerase II/histidine kinase"/>
    <property type="match status" value="1"/>
</dbReference>
<dbReference type="PANTHER" id="PTHR35526:SF3">
    <property type="entry name" value="ANTI-SIGMA-F FACTOR RSBW"/>
    <property type="match status" value="1"/>
</dbReference>
<evidence type="ECO:0000259" key="2">
    <source>
        <dbReference type="Pfam" id="PF13581"/>
    </source>
</evidence>
<dbReference type="InterPro" id="IPR050267">
    <property type="entry name" value="Anti-sigma-factor_SerPK"/>
</dbReference>
<dbReference type="Gene3D" id="3.30.565.10">
    <property type="entry name" value="Histidine kinase-like ATPase, C-terminal domain"/>
    <property type="match status" value="1"/>
</dbReference>
<dbReference type="Proteomes" id="UP000219612">
    <property type="component" value="Unassembled WGS sequence"/>
</dbReference>
<evidence type="ECO:0000313" key="5">
    <source>
        <dbReference type="Proteomes" id="UP000219612"/>
    </source>
</evidence>
<dbReference type="InterPro" id="IPR003594">
    <property type="entry name" value="HATPase_dom"/>
</dbReference>
<keyword evidence="4" id="KW-0808">Transferase</keyword>
<dbReference type="NCBIfam" id="NF041045">
    <property type="entry name" value="RsbA_anti_sig"/>
    <property type="match status" value="1"/>
</dbReference>
<dbReference type="OrthoDB" id="4088450at2"/>
<organism evidence="4 5">
    <name type="scientific">Paractinoplanes atraurantiacus</name>
    <dbReference type="NCBI Taxonomy" id="1036182"/>
    <lineage>
        <taxon>Bacteria</taxon>
        <taxon>Bacillati</taxon>
        <taxon>Actinomycetota</taxon>
        <taxon>Actinomycetes</taxon>
        <taxon>Micromonosporales</taxon>
        <taxon>Micromonosporaceae</taxon>
        <taxon>Paractinoplanes</taxon>
    </lineage>
</organism>
<dbReference type="PANTHER" id="PTHR35526">
    <property type="entry name" value="ANTI-SIGMA-F FACTOR RSBW-RELATED"/>
    <property type="match status" value="1"/>
</dbReference>
<dbReference type="Pfam" id="PF14417">
    <property type="entry name" value="MEDS"/>
    <property type="match status" value="1"/>
</dbReference>
<reference evidence="4 5" key="1">
    <citation type="submission" date="2017-09" db="EMBL/GenBank/DDBJ databases">
        <authorList>
            <person name="Ehlers B."/>
            <person name="Leendertz F.H."/>
        </authorList>
    </citation>
    <scope>NUCLEOTIDE SEQUENCE [LARGE SCALE GENOMIC DNA]</scope>
    <source>
        <strain evidence="4 5">CGMCC 4.6857</strain>
    </source>
</reference>
<keyword evidence="4" id="KW-0418">Kinase</keyword>
<dbReference type="Pfam" id="PF13581">
    <property type="entry name" value="HATPase_c_2"/>
    <property type="match status" value="1"/>
</dbReference>
<gene>
    <name evidence="4" type="ORF">SAMN05421748_13523</name>
</gene>